<sequence length="320" mass="36265">MFRKTRTTVYDILCFQSDTHCNKFPIFSIPVALVSTAPQKSSGTRQSSNRKPPARAPEPEEDEEFSDECPEPNGFFADATQCDKYYACTDGQVEERLCPDGMVFNDFSPVHEKCDLPFNIDCSKRPELQSPKPSKNCPRQNGYFAHDDRAVCDKFYYCVDGKFNAITCPDGLVYNQKTGICTWPDEAKRDGCSSKEVFQFDCPKQNPMSGVLHPRYSDPVDCQYFYVCINGEVPRRNGCSLGKVFNDATKSCDHPKNVPEWLHLSLAHTLVDWYKDQLTDEEIERLNRPKPSRRPVAAGSPPRTRGKAAARPKASEEEEE</sequence>
<feature type="domain" description="Chitin-binding type-2" evidence="7">
    <location>
        <begin position="199"/>
        <end position="258"/>
    </location>
</feature>
<keyword evidence="2" id="KW-0732">Signal</keyword>
<name>A0A8K0KFD5_LADFU</name>
<feature type="region of interest" description="Disordered" evidence="6">
    <location>
        <begin position="283"/>
        <end position="320"/>
    </location>
</feature>
<keyword evidence="5" id="KW-0325">Glycoprotein</keyword>
<reference evidence="8" key="1">
    <citation type="submission" date="2013-04" db="EMBL/GenBank/DDBJ databases">
        <authorList>
            <person name="Qu J."/>
            <person name="Murali S.C."/>
            <person name="Bandaranaike D."/>
            <person name="Bellair M."/>
            <person name="Blankenburg K."/>
            <person name="Chao H."/>
            <person name="Dinh H."/>
            <person name="Doddapaneni H."/>
            <person name="Downs B."/>
            <person name="Dugan-Rocha S."/>
            <person name="Elkadiri S."/>
            <person name="Gnanaolivu R.D."/>
            <person name="Hernandez B."/>
            <person name="Javaid M."/>
            <person name="Jayaseelan J.C."/>
            <person name="Lee S."/>
            <person name="Li M."/>
            <person name="Ming W."/>
            <person name="Munidasa M."/>
            <person name="Muniz J."/>
            <person name="Nguyen L."/>
            <person name="Ongeri F."/>
            <person name="Osuji N."/>
            <person name="Pu L.-L."/>
            <person name="Puazo M."/>
            <person name="Qu C."/>
            <person name="Quiroz J."/>
            <person name="Raj R."/>
            <person name="Weissenberger G."/>
            <person name="Xin Y."/>
            <person name="Zou X."/>
            <person name="Han Y."/>
            <person name="Richards S."/>
            <person name="Worley K."/>
            <person name="Muzny D."/>
            <person name="Gibbs R."/>
        </authorList>
    </citation>
    <scope>NUCLEOTIDE SEQUENCE</scope>
    <source>
        <strain evidence="8">Sampled in the wild</strain>
    </source>
</reference>
<evidence type="ECO:0000256" key="5">
    <source>
        <dbReference type="ARBA" id="ARBA00023180"/>
    </source>
</evidence>
<dbReference type="OrthoDB" id="439917at2759"/>
<evidence type="ECO:0000313" key="9">
    <source>
        <dbReference type="Proteomes" id="UP000792457"/>
    </source>
</evidence>
<dbReference type="InterPro" id="IPR036508">
    <property type="entry name" value="Chitin-bd_dom_sf"/>
</dbReference>
<reference evidence="8" key="2">
    <citation type="submission" date="2017-10" db="EMBL/GenBank/DDBJ databases">
        <title>Ladona fulva Genome sequencing and assembly.</title>
        <authorList>
            <person name="Murali S."/>
            <person name="Richards S."/>
            <person name="Bandaranaike D."/>
            <person name="Bellair M."/>
            <person name="Blankenburg K."/>
            <person name="Chao H."/>
            <person name="Dinh H."/>
            <person name="Doddapaneni H."/>
            <person name="Dugan-Rocha S."/>
            <person name="Elkadiri S."/>
            <person name="Gnanaolivu R."/>
            <person name="Hernandez B."/>
            <person name="Skinner E."/>
            <person name="Javaid M."/>
            <person name="Lee S."/>
            <person name="Li M."/>
            <person name="Ming W."/>
            <person name="Munidasa M."/>
            <person name="Muniz J."/>
            <person name="Nguyen L."/>
            <person name="Hughes D."/>
            <person name="Osuji N."/>
            <person name="Pu L.-L."/>
            <person name="Puazo M."/>
            <person name="Qu C."/>
            <person name="Quiroz J."/>
            <person name="Raj R."/>
            <person name="Weissenberger G."/>
            <person name="Xin Y."/>
            <person name="Zou X."/>
            <person name="Han Y."/>
            <person name="Worley K."/>
            <person name="Muzny D."/>
            <person name="Gibbs R."/>
        </authorList>
    </citation>
    <scope>NUCLEOTIDE SEQUENCE</scope>
    <source>
        <strain evidence="8">Sampled in the wild</strain>
    </source>
</reference>
<evidence type="ECO:0000256" key="4">
    <source>
        <dbReference type="ARBA" id="ARBA00023157"/>
    </source>
</evidence>
<evidence type="ECO:0000259" key="7">
    <source>
        <dbReference type="PROSITE" id="PS50940"/>
    </source>
</evidence>
<proteinExistence type="predicted"/>
<evidence type="ECO:0000313" key="8">
    <source>
        <dbReference type="EMBL" id="KAG8234151.1"/>
    </source>
</evidence>
<evidence type="ECO:0000256" key="1">
    <source>
        <dbReference type="ARBA" id="ARBA00022669"/>
    </source>
</evidence>
<dbReference type="Gene3D" id="2.170.140.10">
    <property type="entry name" value="Chitin binding domain"/>
    <property type="match status" value="3"/>
</dbReference>
<dbReference type="PANTHER" id="PTHR23301:SF104">
    <property type="entry name" value="BCDNA.GH02976"/>
    <property type="match status" value="1"/>
</dbReference>
<organism evidence="8 9">
    <name type="scientific">Ladona fulva</name>
    <name type="common">Scarce chaser dragonfly</name>
    <name type="synonym">Libellula fulva</name>
    <dbReference type="NCBI Taxonomy" id="123851"/>
    <lineage>
        <taxon>Eukaryota</taxon>
        <taxon>Metazoa</taxon>
        <taxon>Ecdysozoa</taxon>
        <taxon>Arthropoda</taxon>
        <taxon>Hexapoda</taxon>
        <taxon>Insecta</taxon>
        <taxon>Pterygota</taxon>
        <taxon>Palaeoptera</taxon>
        <taxon>Odonata</taxon>
        <taxon>Epiprocta</taxon>
        <taxon>Anisoptera</taxon>
        <taxon>Libelluloidea</taxon>
        <taxon>Libellulidae</taxon>
        <taxon>Ladona</taxon>
    </lineage>
</organism>
<dbReference type="GO" id="GO:0008061">
    <property type="term" value="F:chitin binding"/>
    <property type="evidence" value="ECO:0007669"/>
    <property type="project" value="UniProtKB-KW"/>
</dbReference>
<keyword evidence="9" id="KW-1185">Reference proteome</keyword>
<keyword evidence="4" id="KW-1015">Disulfide bond</keyword>
<dbReference type="SMART" id="SM00494">
    <property type="entry name" value="ChtBD2"/>
    <property type="match status" value="3"/>
</dbReference>
<feature type="compositionally biased region" description="Acidic residues" evidence="6">
    <location>
        <begin position="59"/>
        <end position="69"/>
    </location>
</feature>
<dbReference type="AlphaFoldDB" id="A0A8K0KFD5"/>
<dbReference type="InterPro" id="IPR051940">
    <property type="entry name" value="Chitin_bind-dev_reg"/>
</dbReference>
<evidence type="ECO:0000256" key="2">
    <source>
        <dbReference type="ARBA" id="ARBA00022729"/>
    </source>
</evidence>
<dbReference type="Pfam" id="PF01607">
    <property type="entry name" value="CBM_14"/>
    <property type="match status" value="3"/>
</dbReference>
<feature type="domain" description="Chitin-binding type-2" evidence="7">
    <location>
        <begin position="134"/>
        <end position="194"/>
    </location>
</feature>
<protein>
    <recommendedName>
        <fullName evidence="7">Chitin-binding type-2 domain-containing protein</fullName>
    </recommendedName>
</protein>
<keyword evidence="1" id="KW-0147">Chitin-binding</keyword>
<gene>
    <name evidence="8" type="ORF">J437_LFUL014519</name>
</gene>
<dbReference type="GO" id="GO:0005576">
    <property type="term" value="C:extracellular region"/>
    <property type="evidence" value="ECO:0007669"/>
    <property type="project" value="InterPro"/>
</dbReference>
<accession>A0A8K0KFD5</accession>
<dbReference type="SUPFAM" id="SSF57625">
    <property type="entry name" value="Invertebrate chitin-binding proteins"/>
    <property type="match status" value="3"/>
</dbReference>
<evidence type="ECO:0000256" key="3">
    <source>
        <dbReference type="ARBA" id="ARBA00022737"/>
    </source>
</evidence>
<dbReference type="EMBL" id="KZ308784">
    <property type="protein sequence ID" value="KAG8234151.1"/>
    <property type="molecule type" value="Genomic_DNA"/>
</dbReference>
<comment type="caution">
    <text evidence="8">The sequence shown here is derived from an EMBL/GenBank/DDBJ whole genome shotgun (WGS) entry which is preliminary data.</text>
</comment>
<dbReference type="InterPro" id="IPR002557">
    <property type="entry name" value="Chitin-bd_dom"/>
</dbReference>
<feature type="domain" description="Chitin-binding type-2" evidence="7">
    <location>
        <begin position="66"/>
        <end position="124"/>
    </location>
</feature>
<feature type="region of interest" description="Disordered" evidence="6">
    <location>
        <begin position="37"/>
        <end position="69"/>
    </location>
</feature>
<dbReference type="Proteomes" id="UP000792457">
    <property type="component" value="Unassembled WGS sequence"/>
</dbReference>
<dbReference type="PANTHER" id="PTHR23301">
    <property type="entry name" value="CHITIN BINDING PERITROPHIN-A"/>
    <property type="match status" value="1"/>
</dbReference>
<keyword evidence="3" id="KW-0677">Repeat</keyword>
<evidence type="ECO:0000256" key="6">
    <source>
        <dbReference type="SAM" id="MobiDB-lite"/>
    </source>
</evidence>
<feature type="compositionally biased region" description="Polar residues" evidence="6">
    <location>
        <begin position="37"/>
        <end position="50"/>
    </location>
</feature>
<dbReference type="PROSITE" id="PS50940">
    <property type="entry name" value="CHIT_BIND_II"/>
    <property type="match status" value="3"/>
</dbReference>